<dbReference type="RefSeq" id="WP_074246176.1">
    <property type="nucleotide sequence ID" value="NZ_FVGW01000007.1"/>
</dbReference>
<sequence>MNIAMAPHDSARMAYARAAFLRAYQWQLELDVIAGHIPEWNASLNLHQMRERWATENIIDWAKSMGLAPIWLPLPPKLGPGFPPLKESLRNCGGEVFASRRYGPGENQQQLCDADPTCTHLWMVNMRCGVECNDCRGWFNGWRWRSQLT</sequence>
<evidence type="ECO:0000313" key="1">
    <source>
        <dbReference type="EMBL" id="SKM34234.1"/>
    </source>
</evidence>
<dbReference type="Proteomes" id="UP000190074">
    <property type="component" value="Unassembled WGS sequence"/>
</dbReference>
<dbReference type="EMBL" id="FVGW01000007">
    <property type="protein sequence ID" value="SKM34234.1"/>
    <property type="molecule type" value="Genomic_DNA"/>
</dbReference>
<name>A0A1U1MLK1_9MYCO</name>
<organism evidence="1 2">
    <name type="scientific">Mycobacteroides abscessus subsp. massiliense</name>
    <dbReference type="NCBI Taxonomy" id="1962118"/>
    <lineage>
        <taxon>Bacteria</taxon>
        <taxon>Bacillati</taxon>
        <taxon>Actinomycetota</taxon>
        <taxon>Actinomycetes</taxon>
        <taxon>Mycobacteriales</taxon>
        <taxon>Mycobacteriaceae</taxon>
        <taxon>Mycobacteroides</taxon>
        <taxon>Mycobacteroides abscessus</taxon>
    </lineage>
</organism>
<gene>
    <name evidence="1" type="ORF">SAMEA2259716_03620</name>
</gene>
<dbReference type="AlphaFoldDB" id="A0A1U1MLK1"/>
<reference evidence="1 2" key="1">
    <citation type="submission" date="2016-11" db="EMBL/GenBank/DDBJ databases">
        <authorList>
            <consortium name="Pathogen Informatics"/>
        </authorList>
    </citation>
    <scope>NUCLEOTIDE SEQUENCE [LARGE SCALE GENOMIC DNA]</scope>
    <source>
        <strain evidence="1 2">911</strain>
    </source>
</reference>
<evidence type="ECO:0000313" key="2">
    <source>
        <dbReference type="Proteomes" id="UP000190074"/>
    </source>
</evidence>
<accession>A0A1U1MLK1</accession>
<protein>
    <submittedName>
        <fullName evidence="1">Uncharacterized protein</fullName>
    </submittedName>
</protein>
<proteinExistence type="predicted"/>